<evidence type="ECO:0000256" key="3">
    <source>
        <dbReference type="ARBA" id="ARBA00022801"/>
    </source>
</evidence>
<keyword evidence="7" id="KW-1185">Reference proteome</keyword>
<dbReference type="SUPFAM" id="SSF52768">
    <property type="entry name" value="Arginase/deacetylase"/>
    <property type="match status" value="1"/>
</dbReference>
<evidence type="ECO:0000256" key="4">
    <source>
        <dbReference type="RuleBase" id="RU003684"/>
    </source>
</evidence>
<protein>
    <submittedName>
        <fullName evidence="6">Agmatinase</fullName>
        <ecNumber evidence="6">3.5.3.11</ecNumber>
    </submittedName>
</protein>
<evidence type="ECO:0000313" key="7">
    <source>
        <dbReference type="Proteomes" id="UP001596138"/>
    </source>
</evidence>
<gene>
    <name evidence="6" type="primary">speB</name>
    <name evidence="6" type="ORF">ACFQGU_03970</name>
</gene>
<keyword evidence="3 4" id="KW-0378">Hydrolase</keyword>
<dbReference type="NCBIfam" id="TIGR01230">
    <property type="entry name" value="agmatinase"/>
    <property type="match status" value="1"/>
</dbReference>
<evidence type="ECO:0000256" key="2">
    <source>
        <dbReference type="ARBA" id="ARBA00022723"/>
    </source>
</evidence>
<dbReference type="EMBL" id="JBHSTI010000008">
    <property type="protein sequence ID" value="MFC6237020.1"/>
    <property type="molecule type" value="Genomic_DNA"/>
</dbReference>
<dbReference type="GO" id="GO:0008783">
    <property type="term" value="F:agmatinase activity"/>
    <property type="evidence" value="ECO:0007669"/>
    <property type="project" value="UniProtKB-EC"/>
</dbReference>
<dbReference type="InterPro" id="IPR020855">
    <property type="entry name" value="Ureohydrolase_Mn_BS"/>
</dbReference>
<organism evidence="6 7">
    <name type="scientific">Longivirga aurantiaca</name>
    <dbReference type="NCBI Taxonomy" id="1837743"/>
    <lineage>
        <taxon>Bacteria</taxon>
        <taxon>Bacillati</taxon>
        <taxon>Actinomycetota</taxon>
        <taxon>Actinomycetes</taxon>
        <taxon>Sporichthyales</taxon>
        <taxon>Sporichthyaceae</taxon>
        <taxon>Longivirga</taxon>
    </lineage>
</organism>
<dbReference type="Gene3D" id="3.40.800.10">
    <property type="entry name" value="Ureohydrolase domain"/>
    <property type="match status" value="1"/>
</dbReference>
<name>A0ABW1SYF1_9ACTN</name>
<dbReference type="PANTHER" id="PTHR11358:SF26">
    <property type="entry name" value="GUANIDINO ACID HYDROLASE, MITOCHONDRIAL"/>
    <property type="match status" value="1"/>
</dbReference>
<dbReference type="InterPro" id="IPR006035">
    <property type="entry name" value="Ureohydrolase"/>
</dbReference>
<dbReference type="InterPro" id="IPR023696">
    <property type="entry name" value="Ureohydrolase_dom_sf"/>
</dbReference>
<feature type="region of interest" description="Disordered" evidence="5">
    <location>
        <begin position="321"/>
        <end position="342"/>
    </location>
</feature>
<dbReference type="EC" id="3.5.3.11" evidence="6"/>
<evidence type="ECO:0000256" key="5">
    <source>
        <dbReference type="SAM" id="MobiDB-lite"/>
    </source>
</evidence>
<evidence type="ECO:0000313" key="6">
    <source>
        <dbReference type="EMBL" id="MFC6237020.1"/>
    </source>
</evidence>
<dbReference type="PRINTS" id="PR00116">
    <property type="entry name" value="ARGINASE"/>
</dbReference>
<dbReference type="PANTHER" id="PTHR11358">
    <property type="entry name" value="ARGINASE/AGMATINASE"/>
    <property type="match status" value="1"/>
</dbReference>
<reference evidence="7" key="1">
    <citation type="journal article" date="2019" name="Int. J. Syst. Evol. Microbiol.">
        <title>The Global Catalogue of Microorganisms (GCM) 10K type strain sequencing project: providing services to taxonomists for standard genome sequencing and annotation.</title>
        <authorList>
            <consortium name="The Broad Institute Genomics Platform"/>
            <consortium name="The Broad Institute Genome Sequencing Center for Infectious Disease"/>
            <person name="Wu L."/>
            <person name="Ma J."/>
        </authorList>
    </citation>
    <scope>NUCLEOTIDE SEQUENCE [LARGE SCALE GENOMIC DNA]</scope>
    <source>
        <strain evidence="7">CGMCC 4.7317</strain>
    </source>
</reference>
<dbReference type="PROSITE" id="PS51409">
    <property type="entry name" value="ARGINASE_2"/>
    <property type="match status" value="1"/>
</dbReference>
<dbReference type="RefSeq" id="WP_386764066.1">
    <property type="nucleotide sequence ID" value="NZ_JBHSTI010000008.1"/>
</dbReference>
<dbReference type="PIRSF" id="PIRSF036979">
    <property type="entry name" value="Arginase"/>
    <property type="match status" value="1"/>
</dbReference>
<dbReference type="PROSITE" id="PS01053">
    <property type="entry name" value="ARGINASE_1"/>
    <property type="match status" value="1"/>
</dbReference>
<sequence>MTRYGPMFGPDITFLGVDRCTIDEPDTYADADVVIVGAPFDGGTSYRAGARLGPQAIRSTDYLPHDGSRPSLALRVDALQDLRVLDAGDVEMFSGDAERSCRDLEAAITTVAENGAIPLVLGGDHTITWPNCTAVARARGWGRVAVLHFDAHADTGDITFGSLIGHGHPMRQLIESGAVRGDRFLQIGLRGYWPEPETLDWMAEQGMRSYEMTEIVHRGLDECLTEAFAIALDDCDGVFLSVDIDVADPGHAPGTGTPESGGLSARELLDAVRRIAVELPVVGMDVVEVAPPYDHADITAALANRVVLEALSGIARRRYDAEHGTTWDPSQPLLANRRRPQA</sequence>
<evidence type="ECO:0000256" key="1">
    <source>
        <dbReference type="ARBA" id="ARBA00009227"/>
    </source>
</evidence>
<dbReference type="InterPro" id="IPR005925">
    <property type="entry name" value="Agmatinase-rel"/>
</dbReference>
<comment type="similarity">
    <text evidence="1">Belongs to the arginase family. Agmatinase subfamily.</text>
</comment>
<comment type="caution">
    <text evidence="6">The sequence shown here is derived from an EMBL/GenBank/DDBJ whole genome shotgun (WGS) entry which is preliminary data.</text>
</comment>
<dbReference type="Proteomes" id="UP001596138">
    <property type="component" value="Unassembled WGS sequence"/>
</dbReference>
<proteinExistence type="inferred from homology"/>
<dbReference type="Pfam" id="PF00491">
    <property type="entry name" value="Arginase"/>
    <property type="match status" value="1"/>
</dbReference>
<accession>A0ABW1SYF1</accession>
<dbReference type="CDD" id="cd09990">
    <property type="entry name" value="Agmatinase-like"/>
    <property type="match status" value="1"/>
</dbReference>
<keyword evidence="2" id="KW-0479">Metal-binding</keyword>